<keyword evidence="8" id="KW-0472">Membrane</keyword>
<comment type="similarity">
    <text evidence="2">Belongs to the cytochrome P450 family.</text>
</comment>
<keyword evidence="6" id="KW-0408">Iron</keyword>
<evidence type="ECO:0000313" key="10">
    <source>
        <dbReference type="Proteomes" id="UP001153148"/>
    </source>
</evidence>
<proteinExistence type="inferred from homology"/>
<keyword evidence="3" id="KW-0349">Heme</keyword>
<dbReference type="Proteomes" id="UP001153148">
    <property type="component" value="Unassembled WGS sequence"/>
</dbReference>
<evidence type="ECO:0000313" key="9">
    <source>
        <dbReference type="EMBL" id="CAG2059661.1"/>
    </source>
</evidence>
<comment type="cofactor">
    <cofactor evidence="1">
        <name>heme</name>
        <dbReference type="ChEBI" id="CHEBI:30413"/>
    </cofactor>
</comment>
<evidence type="ECO:0000256" key="8">
    <source>
        <dbReference type="SAM" id="Phobius"/>
    </source>
</evidence>
<name>A0ABN7P199_TIMPD</name>
<evidence type="ECO:0000256" key="5">
    <source>
        <dbReference type="ARBA" id="ARBA00023002"/>
    </source>
</evidence>
<dbReference type="PANTHER" id="PTHR24291">
    <property type="entry name" value="CYTOCHROME P450 FAMILY 4"/>
    <property type="match status" value="1"/>
</dbReference>
<reference evidence="9" key="1">
    <citation type="submission" date="2021-03" db="EMBL/GenBank/DDBJ databases">
        <authorList>
            <person name="Tran Van P."/>
        </authorList>
    </citation>
    <scope>NUCLEOTIDE SEQUENCE</scope>
</reference>
<keyword evidence="5" id="KW-0560">Oxidoreductase</keyword>
<dbReference type="SUPFAM" id="SSF48264">
    <property type="entry name" value="Cytochrome P450"/>
    <property type="match status" value="1"/>
</dbReference>
<evidence type="ECO:0008006" key="11">
    <source>
        <dbReference type="Google" id="ProtNLM"/>
    </source>
</evidence>
<gene>
    <name evidence="9" type="ORF">TPAB3V08_LOCUS6622</name>
</gene>
<keyword evidence="7" id="KW-0503">Monooxygenase</keyword>
<evidence type="ECO:0000256" key="3">
    <source>
        <dbReference type="ARBA" id="ARBA00022617"/>
    </source>
</evidence>
<protein>
    <recommendedName>
        <fullName evidence="11">Cytochrome P450</fullName>
    </recommendedName>
</protein>
<accession>A0ABN7P199</accession>
<dbReference type="Pfam" id="PF00067">
    <property type="entry name" value="p450"/>
    <property type="match status" value="1"/>
</dbReference>
<feature type="transmembrane region" description="Helical" evidence="8">
    <location>
        <begin position="17"/>
        <end position="35"/>
    </location>
</feature>
<dbReference type="InterPro" id="IPR050196">
    <property type="entry name" value="Cytochrome_P450_Monoox"/>
</dbReference>
<sequence length="177" mass="19753">MVAVIEPLVSNGFLTNAVFYPLIFISAALTALYIWQQQTNLFKHGNKIPGPTALPFLGNIHELAGVQNAGEIMQKALRIAKPYQDIVKIWLGSKLIVFLVEPKDVEVILSSSVHLDKSTEYRMFQPWFGDGLLISSEHLHDLVVPASILGAYRIICEALGLERGQLILMRTNEELLE</sequence>
<keyword evidence="8" id="KW-0812">Transmembrane</keyword>
<dbReference type="PANTHER" id="PTHR24291:SF106">
    <property type="entry name" value="CYTOCHROME P450 4G1-RELATED"/>
    <property type="match status" value="1"/>
</dbReference>
<dbReference type="Gene3D" id="1.10.630.10">
    <property type="entry name" value="Cytochrome P450"/>
    <property type="match status" value="1"/>
</dbReference>
<organism evidence="9 10">
    <name type="scientific">Timema podura</name>
    <name type="common">Walking stick</name>
    <dbReference type="NCBI Taxonomy" id="61482"/>
    <lineage>
        <taxon>Eukaryota</taxon>
        <taxon>Metazoa</taxon>
        <taxon>Ecdysozoa</taxon>
        <taxon>Arthropoda</taxon>
        <taxon>Hexapoda</taxon>
        <taxon>Insecta</taxon>
        <taxon>Pterygota</taxon>
        <taxon>Neoptera</taxon>
        <taxon>Polyneoptera</taxon>
        <taxon>Phasmatodea</taxon>
        <taxon>Timematodea</taxon>
        <taxon>Timematoidea</taxon>
        <taxon>Timematidae</taxon>
        <taxon>Timema</taxon>
    </lineage>
</organism>
<dbReference type="EMBL" id="CAJPIN010010197">
    <property type="protein sequence ID" value="CAG2059661.1"/>
    <property type="molecule type" value="Genomic_DNA"/>
</dbReference>
<keyword evidence="4" id="KW-0479">Metal-binding</keyword>
<evidence type="ECO:0000256" key="2">
    <source>
        <dbReference type="ARBA" id="ARBA00010617"/>
    </source>
</evidence>
<keyword evidence="10" id="KW-1185">Reference proteome</keyword>
<evidence type="ECO:0000256" key="1">
    <source>
        <dbReference type="ARBA" id="ARBA00001971"/>
    </source>
</evidence>
<evidence type="ECO:0000256" key="4">
    <source>
        <dbReference type="ARBA" id="ARBA00022723"/>
    </source>
</evidence>
<comment type="caution">
    <text evidence="9">The sequence shown here is derived from an EMBL/GenBank/DDBJ whole genome shotgun (WGS) entry which is preliminary data.</text>
</comment>
<evidence type="ECO:0000256" key="7">
    <source>
        <dbReference type="ARBA" id="ARBA00023033"/>
    </source>
</evidence>
<keyword evidence="8" id="KW-1133">Transmembrane helix</keyword>
<dbReference type="InterPro" id="IPR036396">
    <property type="entry name" value="Cyt_P450_sf"/>
</dbReference>
<dbReference type="InterPro" id="IPR001128">
    <property type="entry name" value="Cyt_P450"/>
</dbReference>
<evidence type="ECO:0000256" key="6">
    <source>
        <dbReference type="ARBA" id="ARBA00023004"/>
    </source>
</evidence>